<dbReference type="InterPro" id="IPR013766">
    <property type="entry name" value="Thioredoxin_domain"/>
</dbReference>
<sequence length="181" mass="18840">MSVTHISSLSALNAILGKSKDKLTVIDFHATWYESTLCGPCHAIAPKFESLAKEYKNVNFLKCDVDAAQDVAQEYKVSAMPTFVFLKGSSKVDQVRGANPSALEAAIRKHSAGTSSTPAAFAGKGHTLGGGPAPADNLAGNAKRAVDDATAGASAAFDGLNPQVKVLVGLVGLYALFWFLG</sequence>
<accession>A0A4Y7TXF2</accession>
<dbReference type="EMBL" id="QPFP01000002">
    <property type="protein sequence ID" value="TEB38853.1"/>
    <property type="molecule type" value="Genomic_DNA"/>
</dbReference>
<evidence type="ECO:0000256" key="1">
    <source>
        <dbReference type="ARBA" id="ARBA00023157"/>
    </source>
</evidence>
<name>A0A4Y7TXF2_COPMI</name>
<evidence type="ECO:0000259" key="2">
    <source>
        <dbReference type="PROSITE" id="PS51352"/>
    </source>
</evidence>
<dbReference type="OrthoDB" id="10263751at2759"/>
<protein>
    <submittedName>
        <fullName evidence="3">Thioredoxin-domain-containing protein</fullName>
    </submittedName>
</protein>
<dbReference type="PANTHER" id="PTHR46115">
    <property type="entry name" value="THIOREDOXIN-LIKE PROTEIN 1"/>
    <property type="match status" value="1"/>
</dbReference>
<keyword evidence="1" id="KW-1015">Disulfide bond</keyword>
<dbReference type="AlphaFoldDB" id="A0A4Y7TXF2"/>
<dbReference type="Proteomes" id="UP000298030">
    <property type="component" value="Unassembled WGS sequence"/>
</dbReference>
<comment type="caution">
    <text evidence="3">The sequence shown here is derived from an EMBL/GenBank/DDBJ whole genome shotgun (WGS) entry which is preliminary data.</text>
</comment>
<dbReference type="SUPFAM" id="SSF52833">
    <property type="entry name" value="Thioredoxin-like"/>
    <property type="match status" value="1"/>
</dbReference>
<proteinExistence type="predicted"/>
<dbReference type="Gene3D" id="3.40.30.10">
    <property type="entry name" value="Glutaredoxin"/>
    <property type="match status" value="1"/>
</dbReference>
<dbReference type="PROSITE" id="PS51352">
    <property type="entry name" value="THIOREDOXIN_2"/>
    <property type="match status" value="1"/>
</dbReference>
<dbReference type="InterPro" id="IPR036249">
    <property type="entry name" value="Thioredoxin-like_sf"/>
</dbReference>
<dbReference type="Pfam" id="PF00085">
    <property type="entry name" value="Thioredoxin"/>
    <property type="match status" value="1"/>
</dbReference>
<keyword evidence="4" id="KW-1185">Reference proteome</keyword>
<gene>
    <name evidence="3" type="ORF">FA13DRAFT_1761002</name>
</gene>
<feature type="domain" description="Thioredoxin" evidence="2">
    <location>
        <begin position="1"/>
        <end position="151"/>
    </location>
</feature>
<dbReference type="STRING" id="71717.A0A4Y7TXF2"/>
<reference evidence="3 4" key="1">
    <citation type="journal article" date="2019" name="Nat. Ecol. Evol.">
        <title>Megaphylogeny resolves global patterns of mushroom evolution.</title>
        <authorList>
            <person name="Varga T."/>
            <person name="Krizsan K."/>
            <person name="Foldi C."/>
            <person name="Dima B."/>
            <person name="Sanchez-Garcia M."/>
            <person name="Sanchez-Ramirez S."/>
            <person name="Szollosi G.J."/>
            <person name="Szarkandi J.G."/>
            <person name="Papp V."/>
            <person name="Albert L."/>
            <person name="Andreopoulos W."/>
            <person name="Angelini C."/>
            <person name="Antonin V."/>
            <person name="Barry K.W."/>
            <person name="Bougher N.L."/>
            <person name="Buchanan P."/>
            <person name="Buyck B."/>
            <person name="Bense V."/>
            <person name="Catcheside P."/>
            <person name="Chovatia M."/>
            <person name="Cooper J."/>
            <person name="Damon W."/>
            <person name="Desjardin D."/>
            <person name="Finy P."/>
            <person name="Geml J."/>
            <person name="Haridas S."/>
            <person name="Hughes K."/>
            <person name="Justo A."/>
            <person name="Karasinski D."/>
            <person name="Kautmanova I."/>
            <person name="Kiss B."/>
            <person name="Kocsube S."/>
            <person name="Kotiranta H."/>
            <person name="LaButti K.M."/>
            <person name="Lechner B.E."/>
            <person name="Liimatainen K."/>
            <person name="Lipzen A."/>
            <person name="Lukacs Z."/>
            <person name="Mihaltcheva S."/>
            <person name="Morgado L.N."/>
            <person name="Niskanen T."/>
            <person name="Noordeloos M.E."/>
            <person name="Ohm R.A."/>
            <person name="Ortiz-Santana B."/>
            <person name="Ovrebo C."/>
            <person name="Racz N."/>
            <person name="Riley R."/>
            <person name="Savchenko A."/>
            <person name="Shiryaev A."/>
            <person name="Soop K."/>
            <person name="Spirin V."/>
            <person name="Szebenyi C."/>
            <person name="Tomsovsky M."/>
            <person name="Tulloss R.E."/>
            <person name="Uehling J."/>
            <person name="Grigoriev I.V."/>
            <person name="Vagvolgyi C."/>
            <person name="Papp T."/>
            <person name="Martin F.M."/>
            <person name="Miettinen O."/>
            <person name="Hibbett D.S."/>
            <person name="Nagy L.G."/>
        </authorList>
    </citation>
    <scope>NUCLEOTIDE SEQUENCE [LARGE SCALE GENOMIC DNA]</scope>
    <source>
        <strain evidence="3 4">FP101781</strain>
    </source>
</reference>
<dbReference type="CDD" id="cd02947">
    <property type="entry name" value="TRX_family"/>
    <property type="match status" value="1"/>
</dbReference>
<evidence type="ECO:0000313" key="4">
    <source>
        <dbReference type="Proteomes" id="UP000298030"/>
    </source>
</evidence>
<evidence type="ECO:0000313" key="3">
    <source>
        <dbReference type="EMBL" id="TEB38853.1"/>
    </source>
</evidence>
<organism evidence="3 4">
    <name type="scientific">Coprinellus micaceus</name>
    <name type="common">Glistening ink-cap mushroom</name>
    <name type="synonym">Coprinus micaceus</name>
    <dbReference type="NCBI Taxonomy" id="71717"/>
    <lineage>
        <taxon>Eukaryota</taxon>
        <taxon>Fungi</taxon>
        <taxon>Dikarya</taxon>
        <taxon>Basidiomycota</taxon>
        <taxon>Agaricomycotina</taxon>
        <taxon>Agaricomycetes</taxon>
        <taxon>Agaricomycetidae</taxon>
        <taxon>Agaricales</taxon>
        <taxon>Agaricineae</taxon>
        <taxon>Psathyrellaceae</taxon>
        <taxon>Coprinellus</taxon>
    </lineage>
</organism>